<dbReference type="InterPro" id="IPR003029">
    <property type="entry name" value="S1_domain"/>
</dbReference>
<dbReference type="PROSITE" id="PS50126">
    <property type="entry name" value="S1"/>
    <property type="match status" value="1"/>
</dbReference>
<dbReference type="EMBL" id="LAZR01016796">
    <property type="protein sequence ID" value="KKM02973.1"/>
    <property type="molecule type" value="Genomic_DNA"/>
</dbReference>
<feature type="domain" description="S1 motif" evidence="1">
    <location>
        <begin position="4"/>
        <end position="81"/>
    </location>
</feature>
<accession>A0A0F9JVM3</accession>
<proteinExistence type="predicted"/>
<gene>
    <name evidence="2" type="ORF">LCGC14_1779120</name>
</gene>
<evidence type="ECO:0000313" key="2">
    <source>
        <dbReference type="EMBL" id="KKM02973.1"/>
    </source>
</evidence>
<dbReference type="AlphaFoldDB" id="A0A0F9JVM3"/>
<organism evidence="2">
    <name type="scientific">marine sediment metagenome</name>
    <dbReference type="NCBI Taxonomy" id="412755"/>
    <lineage>
        <taxon>unclassified sequences</taxon>
        <taxon>metagenomes</taxon>
        <taxon>ecological metagenomes</taxon>
    </lineage>
</organism>
<evidence type="ECO:0000259" key="1">
    <source>
        <dbReference type="PROSITE" id="PS50126"/>
    </source>
</evidence>
<protein>
    <recommendedName>
        <fullName evidence="1">S1 motif domain-containing protein</fullName>
    </recommendedName>
</protein>
<feature type="non-terminal residue" evidence="2">
    <location>
        <position position="1"/>
    </location>
</feature>
<dbReference type="GO" id="GO:0003676">
    <property type="term" value="F:nucleic acid binding"/>
    <property type="evidence" value="ECO:0007669"/>
    <property type="project" value="InterPro"/>
</dbReference>
<reference evidence="2" key="1">
    <citation type="journal article" date="2015" name="Nature">
        <title>Complex archaea that bridge the gap between prokaryotes and eukaryotes.</title>
        <authorList>
            <person name="Spang A."/>
            <person name="Saw J.H."/>
            <person name="Jorgensen S.L."/>
            <person name="Zaremba-Niedzwiedzka K."/>
            <person name="Martijn J."/>
            <person name="Lind A.E."/>
            <person name="van Eijk R."/>
            <person name="Schleper C."/>
            <person name="Guy L."/>
            <person name="Ettema T.J."/>
        </authorList>
    </citation>
    <scope>NUCLEOTIDE SEQUENCE</scope>
</reference>
<sequence>EENGEYIQGAHLTLKDLDSLGWVYDLALEFDPVGMVTVSQRLDDDGNVISYEEIHIEEGKYMETKIVKDDTARTYMKFSHDEAGNFVHLEQFRLPEDTLFNSYDFKFDENGNWTGGQWSNYLGEPGWSHKFEHTDAGLVVANNNSNPDGKTSWNKLTYDENGFQVKWEGMSADSTIMDVTSKYPKIDDKGNWLVLVSIEKGEVVGMDVRTIEYY</sequence>
<comment type="caution">
    <text evidence="2">The sequence shown here is derived from an EMBL/GenBank/DDBJ whole genome shotgun (WGS) entry which is preliminary data.</text>
</comment>
<name>A0A0F9JVM3_9ZZZZ</name>